<dbReference type="Proteomes" id="UP000464211">
    <property type="component" value="Chromosome"/>
</dbReference>
<dbReference type="GeneID" id="92849056"/>
<dbReference type="RefSeq" id="WP_193684736.1">
    <property type="nucleotide sequence ID" value="NZ_CP048433.1"/>
</dbReference>
<dbReference type="AlphaFoldDB" id="A0A858B3A7"/>
<evidence type="ECO:0000313" key="1">
    <source>
        <dbReference type="EMBL" id="QIA33044.1"/>
    </source>
</evidence>
<name>A0A858B3A7_COLAA</name>
<protein>
    <submittedName>
        <fullName evidence="1">Uncharacterized protein</fullName>
    </submittedName>
</protein>
<gene>
    <name evidence="1" type="ORF">GXM19_01370</name>
</gene>
<dbReference type="EMBL" id="CP048433">
    <property type="protein sequence ID" value="QIA33044.1"/>
    <property type="molecule type" value="Genomic_DNA"/>
</dbReference>
<sequence length="541" mass="57061">MADTQATEQATEGFEYADPLASDKAVWALVGAVKNLGDQKSLERDASTGRYSNESVAAMVDKHKTGLVYTFLIPAGSPTDIQPMSAAAKRVASTEFVPATATSAAVDPFDTEGGPWFHVSANAGADVDGVPWVEAIDGVDYGFSRVDNGHGNNVYEIAPVVWQAVEVLTNGNLLVSWSDSRFSGSQPNPKALLPDGTLRPYMLTPTYPMSIDADGRPRSVSGAKAANRTTSHDSLVDLCKTATTGYSGMSVYDQWYINFHQLTKTLCKSSQVDFPGCTDFNIQIHPALAETGVTRVVVTAEQAAKIPVGASMMYGTDTGTTCPDRGAAAAYDVFDGAVVGGKETLADGNVALLMDVAKAFDTTVNTWLQSAPWNTGNTDALVGDGQVAKDGKHPFKIGGVETGLGLWEFMGDTLFVSDGTGFGIAVNPDTRNEKKNAVADGVSPTAACMPTADGYMLDIQFVNGLILGKGLGGSATTGVGDYFYFDTSGGKVKGTIRLVLFLGSLWLGSLAGLRYAYSRYGSGWAAWYFVSRLSATGRSRG</sequence>
<organism evidence="1 2">
    <name type="scientific">Collinsella aerofaciens (strain ATCC 25986 / DSM 3979 / JCM 10188 / KCTC 3647 / NCTC 11838 / VPI 1003)</name>
    <dbReference type="NCBI Taxonomy" id="411903"/>
    <lineage>
        <taxon>Bacteria</taxon>
        <taxon>Bacillati</taxon>
        <taxon>Actinomycetota</taxon>
        <taxon>Coriobacteriia</taxon>
        <taxon>Coriobacteriales</taxon>
        <taxon>Coriobacteriaceae</taxon>
        <taxon>Collinsella</taxon>
    </lineage>
</organism>
<accession>A0A858B3A7</accession>
<reference evidence="1 2" key="1">
    <citation type="submission" date="2020-01" db="EMBL/GenBank/DDBJ databases">
        <title>Complete genome sequence of Collinsella aerofaciens JCM 10188(T).</title>
        <authorList>
            <person name="Tourlousse D.M."/>
            <person name="Sakamoto M."/>
            <person name="Miura T."/>
            <person name="Narita K."/>
            <person name="Ohashi A."/>
            <person name="Uchino Y."/>
            <person name="Yamazoe A."/>
            <person name="Kameyama K."/>
            <person name="Terauchi J."/>
            <person name="Ohkuma M."/>
            <person name="Kawasaki H."/>
            <person name="Sekiguchi Y."/>
        </authorList>
    </citation>
    <scope>NUCLEOTIDE SEQUENCE [LARGE SCALE GENOMIC DNA]</scope>
    <source>
        <strain evidence="1 2">JCM 10188</strain>
    </source>
</reference>
<proteinExistence type="predicted"/>
<evidence type="ECO:0000313" key="2">
    <source>
        <dbReference type="Proteomes" id="UP000464211"/>
    </source>
</evidence>